<evidence type="ECO:0000313" key="2">
    <source>
        <dbReference type="Proteomes" id="UP000682782"/>
    </source>
</evidence>
<reference evidence="1" key="1">
    <citation type="submission" date="2021-01" db="EMBL/GenBank/DDBJ databases">
        <title>Complete genome sequence of Clostridiales bacterium R-7.</title>
        <authorList>
            <person name="Mahoney-Kurpe S.C."/>
            <person name="Palevich N."/>
            <person name="Koike S."/>
            <person name="Moon C.D."/>
            <person name="Attwood G.T."/>
        </authorList>
    </citation>
    <scope>NUCLEOTIDE SEQUENCE</scope>
    <source>
        <strain evidence="1">R-7</strain>
    </source>
</reference>
<organism evidence="1 2">
    <name type="scientific">Aristaeella hokkaidonensis</name>
    <dbReference type="NCBI Taxonomy" id="3046382"/>
    <lineage>
        <taxon>Bacteria</taxon>
        <taxon>Bacillati</taxon>
        <taxon>Bacillota</taxon>
        <taxon>Clostridia</taxon>
        <taxon>Eubacteriales</taxon>
        <taxon>Aristaeellaceae</taxon>
        <taxon>Aristaeella</taxon>
    </lineage>
</organism>
<accession>A0AC61MW77</accession>
<evidence type="ECO:0000313" key="1">
    <source>
        <dbReference type="EMBL" id="QUC66957.1"/>
    </source>
</evidence>
<name>A0AC61MW77_9FIRM</name>
<protein>
    <submittedName>
        <fullName evidence="1">Uncharacterized protein</fullName>
    </submittedName>
</protein>
<proteinExistence type="predicted"/>
<dbReference type="EMBL" id="CP068393">
    <property type="protein sequence ID" value="QUC66957.1"/>
    <property type="molecule type" value="Genomic_DNA"/>
</dbReference>
<keyword evidence="2" id="KW-1185">Reference proteome</keyword>
<dbReference type="Proteomes" id="UP000682782">
    <property type="component" value="Chromosome"/>
</dbReference>
<gene>
    <name evidence="1" type="ORF">JYE49_14140</name>
</gene>
<sequence>MTIFAALKDAFRAYKEHFGNTVKFLIVEACITLAALTPLLFLTDSSLKVFALLAVPLWILLVFWGRVNAADGMRDSLRGGSLFSYKLIDPSAYGKKLAYGLKRMLMLLFWSVPLIACLVIAKIHYSGDMDGFTLLRGIKDFGGGELMTGVLYLIAIFVGAVLLVAFGCAFHSGDRHAFIRNNTKMLRGHHGKIVLCWICSLITILPIIIAIVAVIIRYLPVLQDLNGLVMKTVSLPSTKVSLIILAVGGVLTIPLLPLRSLIPAAFVNGLEKE</sequence>